<keyword evidence="7 8" id="KW-0472">Membrane</keyword>
<evidence type="ECO:0000313" key="10">
    <source>
        <dbReference type="Proteomes" id="UP000245699"/>
    </source>
</evidence>
<dbReference type="PANTHER" id="PTHR10978:SF5">
    <property type="entry name" value="SUCCINATE DEHYDROGENASE CYTOCHROME B560 SUBUNIT, MITOCHONDRIAL"/>
    <property type="match status" value="1"/>
</dbReference>
<dbReference type="CDD" id="cd03499">
    <property type="entry name" value="SQR_TypeC_SdhC"/>
    <property type="match status" value="1"/>
</dbReference>
<dbReference type="GO" id="GO:0016020">
    <property type="term" value="C:membrane"/>
    <property type="evidence" value="ECO:0007669"/>
    <property type="project" value="UniProtKB-SubCell"/>
</dbReference>
<reference evidence="9 10" key="1">
    <citation type="journal article" date="2018" name="MBio">
        <title>Comparative Genomics Reveals the Core Gene Toolbox for the Fungus-Insect Symbiosis.</title>
        <authorList>
            <person name="Wang Y."/>
            <person name="Stata M."/>
            <person name="Wang W."/>
            <person name="Stajich J.E."/>
            <person name="White M.M."/>
            <person name="Moncalvo J.M."/>
        </authorList>
    </citation>
    <scope>NUCLEOTIDE SEQUENCE [LARGE SCALE GENOMIC DNA]</scope>
    <source>
        <strain evidence="9 10">AUS-77-4</strain>
    </source>
</reference>
<dbReference type="GO" id="GO:0046872">
    <property type="term" value="F:metal ion binding"/>
    <property type="evidence" value="ECO:0007669"/>
    <property type="project" value="UniProtKB-KW"/>
</dbReference>
<evidence type="ECO:0000256" key="8">
    <source>
        <dbReference type="SAM" id="Phobius"/>
    </source>
</evidence>
<evidence type="ECO:0000256" key="6">
    <source>
        <dbReference type="ARBA" id="ARBA00023004"/>
    </source>
</evidence>
<evidence type="ECO:0000313" key="9">
    <source>
        <dbReference type="EMBL" id="PVU92605.1"/>
    </source>
</evidence>
<dbReference type="InterPro" id="IPR014314">
    <property type="entry name" value="Succ_DH_cytb556"/>
</dbReference>
<dbReference type="STRING" id="61424.A0A2T9YJU5"/>
<dbReference type="PANTHER" id="PTHR10978">
    <property type="entry name" value="SUCCINATE DEHYDROGENASE CYTOCHROME B560 SUBUNIT"/>
    <property type="match status" value="1"/>
</dbReference>
<evidence type="ECO:0000256" key="2">
    <source>
        <dbReference type="ARBA" id="ARBA00022617"/>
    </source>
</evidence>
<dbReference type="AlphaFoldDB" id="A0A2T9YJU5"/>
<dbReference type="InterPro" id="IPR000701">
    <property type="entry name" value="SuccDH_FuR_B_TM-su"/>
</dbReference>
<dbReference type="EMBL" id="MBFT01000356">
    <property type="protein sequence ID" value="PVU92605.1"/>
    <property type="molecule type" value="Genomic_DNA"/>
</dbReference>
<feature type="transmembrane region" description="Helical" evidence="8">
    <location>
        <begin position="165"/>
        <end position="185"/>
    </location>
</feature>
<sequence>MFGVIRTVGIIGPARASFFNPRALQASRPIAASVYNSFNKTSAPAAYRFTSSQRIIAENAKKHRPVSPDLTVYAPALTWYMSGSNRMAGISLSVGIMGGIAGMTLAPIIGFTPDSQTIINAVSTLPGPIFYGAKFLASGVVSYHVFYGIRFLLWSRAKLLSLKNVYTTGYIALAATLSSATYFTFF</sequence>
<comment type="caution">
    <text evidence="9">The sequence shown here is derived from an EMBL/GenBank/DDBJ whole genome shotgun (WGS) entry which is preliminary data.</text>
</comment>
<keyword evidence="5 8" id="KW-1133">Transmembrane helix</keyword>
<keyword evidence="10" id="KW-1185">Reference proteome</keyword>
<dbReference type="Pfam" id="PF01127">
    <property type="entry name" value="Sdh_cyt"/>
    <property type="match status" value="1"/>
</dbReference>
<keyword evidence="3 8" id="KW-0812">Transmembrane</keyword>
<dbReference type="GO" id="GO:0006121">
    <property type="term" value="P:mitochondrial electron transport, succinate to ubiquinone"/>
    <property type="evidence" value="ECO:0007669"/>
    <property type="project" value="TreeGrafter"/>
</dbReference>
<evidence type="ECO:0000256" key="5">
    <source>
        <dbReference type="ARBA" id="ARBA00022989"/>
    </source>
</evidence>
<keyword evidence="2" id="KW-0349">Heme</keyword>
<keyword evidence="4" id="KW-0479">Metal-binding</keyword>
<comment type="subcellular location">
    <subcellularLocation>
        <location evidence="1">Membrane</location>
    </subcellularLocation>
</comment>
<accession>A0A2T9YJU5</accession>
<dbReference type="GO" id="GO:0006099">
    <property type="term" value="P:tricarboxylic acid cycle"/>
    <property type="evidence" value="ECO:0007669"/>
    <property type="project" value="InterPro"/>
</dbReference>
<protein>
    <submittedName>
        <fullName evidence="9">Uncharacterized protein</fullName>
    </submittedName>
</protein>
<dbReference type="OrthoDB" id="588261at2759"/>
<dbReference type="Proteomes" id="UP000245699">
    <property type="component" value="Unassembled WGS sequence"/>
</dbReference>
<dbReference type="GO" id="GO:0005739">
    <property type="term" value="C:mitochondrion"/>
    <property type="evidence" value="ECO:0007669"/>
    <property type="project" value="GOC"/>
</dbReference>
<evidence type="ECO:0000256" key="1">
    <source>
        <dbReference type="ARBA" id="ARBA00004370"/>
    </source>
</evidence>
<gene>
    <name evidence="9" type="ORF">BB559_003651</name>
</gene>
<proteinExistence type="predicted"/>
<dbReference type="SUPFAM" id="SSF81343">
    <property type="entry name" value="Fumarate reductase respiratory complex transmembrane subunits"/>
    <property type="match status" value="1"/>
</dbReference>
<keyword evidence="6" id="KW-0408">Iron</keyword>
<dbReference type="Gene3D" id="1.20.1300.10">
    <property type="entry name" value="Fumarate reductase/succinate dehydrogenase, transmembrane subunit"/>
    <property type="match status" value="1"/>
</dbReference>
<dbReference type="InterPro" id="IPR034804">
    <property type="entry name" value="SQR/QFR_C/D"/>
</dbReference>
<organism evidence="9 10">
    <name type="scientific">Furculomyces boomerangus</name>
    <dbReference type="NCBI Taxonomy" id="61424"/>
    <lineage>
        <taxon>Eukaryota</taxon>
        <taxon>Fungi</taxon>
        <taxon>Fungi incertae sedis</taxon>
        <taxon>Zoopagomycota</taxon>
        <taxon>Kickxellomycotina</taxon>
        <taxon>Harpellomycetes</taxon>
        <taxon>Harpellales</taxon>
        <taxon>Harpellaceae</taxon>
        <taxon>Furculomyces</taxon>
    </lineage>
</organism>
<evidence type="ECO:0000256" key="4">
    <source>
        <dbReference type="ARBA" id="ARBA00022723"/>
    </source>
</evidence>
<dbReference type="GO" id="GO:0009055">
    <property type="term" value="F:electron transfer activity"/>
    <property type="evidence" value="ECO:0007669"/>
    <property type="project" value="InterPro"/>
</dbReference>
<name>A0A2T9YJU5_9FUNG</name>
<feature type="transmembrane region" description="Helical" evidence="8">
    <location>
        <begin position="87"/>
        <end position="109"/>
    </location>
</feature>
<evidence type="ECO:0000256" key="7">
    <source>
        <dbReference type="ARBA" id="ARBA00023136"/>
    </source>
</evidence>
<evidence type="ECO:0000256" key="3">
    <source>
        <dbReference type="ARBA" id="ARBA00022692"/>
    </source>
</evidence>
<feature type="transmembrane region" description="Helical" evidence="8">
    <location>
        <begin position="129"/>
        <end position="153"/>
    </location>
</feature>